<dbReference type="Gene3D" id="3.40.50.720">
    <property type="entry name" value="NAD(P)-binding Rossmann-like Domain"/>
    <property type="match status" value="1"/>
</dbReference>
<sequence>MTHEFKTLVETAIDWKKGGFQVVLATVVALDGSSYRRPGVRMLLNNKGFWKGAVSGGCVEKEVYRESQSVFETGQPKMMSYDGRYRLGCEGVLYILLEPFDPEEAFIEAFFKSIDERKSFTISSYYENQEGEFKGMGSVIDLNMELFSIGGVDILREEKGQSAVFKQDLSPCFKLLVIGAEHDAVKLSKYALLTGWEVTVIARSNELKSAEHFSGAHFMQIMAPENINAMQIDQQTAVVLMTHNFAIDLRYLVALKETTPNYIGLLGSTRRRDDLLSQFIEYCPEVTDEFLDVIYGPAGIDIGSETPEEIAVSIVSEILAVNRNRETYSLRKKSGKIHSKSK</sequence>
<dbReference type="Proteomes" id="UP000621516">
    <property type="component" value="Unassembled WGS sequence"/>
</dbReference>
<dbReference type="PANTHER" id="PTHR30388:SF4">
    <property type="entry name" value="MOLYBDENUM COFACTOR INSERTION CHAPERONE PAOD"/>
    <property type="match status" value="1"/>
</dbReference>
<keyword evidence="4" id="KW-1185">Reference proteome</keyword>
<gene>
    <name evidence="3" type="ORF">ICJ85_03130</name>
</gene>
<evidence type="ECO:0000259" key="1">
    <source>
        <dbReference type="Pfam" id="PF02625"/>
    </source>
</evidence>
<dbReference type="PANTHER" id="PTHR30388">
    <property type="entry name" value="ALDEHYDE OXIDOREDUCTASE MOLYBDENUM COFACTOR ASSEMBLY PROTEIN"/>
    <property type="match status" value="1"/>
</dbReference>
<name>A0A8J6U4J3_9FLAO</name>
<organism evidence="3 4">
    <name type="scientific">Aestuariibaculum marinum</name>
    <dbReference type="NCBI Taxonomy" id="2683592"/>
    <lineage>
        <taxon>Bacteria</taxon>
        <taxon>Pseudomonadati</taxon>
        <taxon>Bacteroidota</taxon>
        <taxon>Flavobacteriia</taxon>
        <taxon>Flavobacteriales</taxon>
        <taxon>Flavobacteriaceae</taxon>
    </lineage>
</organism>
<evidence type="ECO:0000313" key="4">
    <source>
        <dbReference type="Proteomes" id="UP000621516"/>
    </source>
</evidence>
<proteinExistence type="predicted"/>
<protein>
    <submittedName>
        <fullName evidence="3">XdhC family protein</fullName>
    </submittedName>
</protein>
<dbReference type="Pfam" id="PF13478">
    <property type="entry name" value="XdhC_C"/>
    <property type="match status" value="1"/>
</dbReference>
<evidence type="ECO:0000259" key="2">
    <source>
        <dbReference type="Pfam" id="PF13478"/>
    </source>
</evidence>
<dbReference type="InterPro" id="IPR052698">
    <property type="entry name" value="MoCofactor_Util/Proc"/>
</dbReference>
<comment type="caution">
    <text evidence="3">The sequence shown here is derived from an EMBL/GenBank/DDBJ whole genome shotgun (WGS) entry which is preliminary data.</text>
</comment>
<accession>A0A8J6U4J3</accession>
<reference evidence="3 4" key="1">
    <citation type="journal article" date="2018" name="J. Microbiol.">
        <title>Aestuariibaculum marinum sp. nov., a marine bacterium isolated from seawater in South Korea.</title>
        <authorList>
            <person name="Choi J."/>
            <person name="Lee D."/>
            <person name="Jang J.H."/>
            <person name="Cha S."/>
            <person name="Seo T."/>
        </authorList>
    </citation>
    <scope>NUCLEOTIDE SEQUENCE [LARGE SCALE GENOMIC DNA]</scope>
    <source>
        <strain evidence="3 4">IP7</strain>
    </source>
</reference>
<dbReference type="AlphaFoldDB" id="A0A8J6U4J3"/>
<dbReference type="Pfam" id="PF02625">
    <property type="entry name" value="XdhC_CoxI"/>
    <property type="match status" value="1"/>
</dbReference>
<dbReference type="RefSeq" id="WP_188222305.1">
    <property type="nucleotide sequence ID" value="NZ_JACVXD010000001.1"/>
</dbReference>
<dbReference type="InterPro" id="IPR003777">
    <property type="entry name" value="XdhC_CoxI"/>
</dbReference>
<feature type="domain" description="XdhC- CoxI" evidence="1">
    <location>
        <begin position="17"/>
        <end position="82"/>
    </location>
</feature>
<dbReference type="InterPro" id="IPR027051">
    <property type="entry name" value="XdhC_Rossmann_dom"/>
</dbReference>
<evidence type="ECO:0000313" key="3">
    <source>
        <dbReference type="EMBL" id="MBD0823004.1"/>
    </source>
</evidence>
<feature type="domain" description="XdhC Rossmann" evidence="2">
    <location>
        <begin position="175"/>
        <end position="318"/>
    </location>
</feature>
<dbReference type="EMBL" id="JACVXD010000001">
    <property type="protein sequence ID" value="MBD0823004.1"/>
    <property type="molecule type" value="Genomic_DNA"/>
</dbReference>